<dbReference type="GO" id="GO:0005975">
    <property type="term" value="P:carbohydrate metabolic process"/>
    <property type="evidence" value="ECO:0007669"/>
    <property type="project" value="UniProtKB-ARBA"/>
</dbReference>
<dbReference type="InterPro" id="IPR020904">
    <property type="entry name" value="Sc_DH/Rdtase_CS"/>
</dbReference>
<dbReference type="SUPFAM" id="SSF51735">
    <property type="entry name" value="NAD(P)-binding Rossmann-fold domains"/>
    <property type="match status" value="1"/>
</dbReference>
<reference evidence="4" key="2">
    <citation type="journal article" date="2021" name="PeerJ">
        <title>Extensive microbial diversity within the chicken gut microbiome revealed by metagenomics and culture.</title>
        <authorList>
            <person name="Gilroy R."/>
            <person name="Ravi A."/>
            <person name="Getino M."/>
            <person name="Pursley I."/>
            <person name="Horton D.L."/>
            <person name="Alikhan N.F."/>
            <person name="Baker D."/>
            <person name="Gharbi K."/>
            <person name="Hall N."/>
            <person name="Watson M."/>
            <person name="Adriaenssens E.M."/>
            <person name="Foster-Nyarko E."/>
            <person name="Jarju S."/>
            <person name="Secka A."/>
            <person name="Antonio M."/>
            <person name="Oren A."/>
            <person name="Chaudhuri R.R."/>
            <person name="La Ragione R."/>
            <person name="Hildebrand F."/>
            <person name="Pallen M.J."/>
        </authorList>
    </citation>
    <scope>NUCLEOTIDE SEQUENCE</scope>
    <source>
        <strain evidence="4">USAMLcec3-3695</strain>
    </source>
</reference>
<reference evidence="4" key="1">
    <citation type="submission" date="2020-10" db="EMBL/GenBank/DDBJ databases">
        <authorList>
            <person name="Gilroy R."/>
        </authorList>
    </citation>
    <scope>NUCLEOTIDE SEQUENCE</scope>
    <source>
        <strain evidence="4">USAMLcec3-3695</strain>
    </source>
</reference>
<evidence type="ECO:0000256" key="2">
    <source>
        <dbReference type="ARBA" id="ARBA00023002"/>
    </source>
</evidence>
<dbReference type="PANTHER" id="PTHR42760">
    <property type="entry name" value="SHORT-CHAIN DEHYDROGENASES/REDUCTASES FAMILY MEMBER"/>
    <property type="match status" value="1"/>
</dbReference>
<protein>
    <submittedName>
        <fullName evidence="4">SDR family oxidoreductase</fullName>
    </submittedName>
</protein>
<comment type="similarity">
    <text evidence="1 3">Belongs to the short-chain dehydrogenases/reductases (SDR) family.</text>
</comment>
<dbReference type="FunFam" id="3.40.50.720:FF:000240">
    <property type="entry name" value="SDR family oxidoreductase"/>
    <property type="match status" value="1"/>
</dbReference>
<evidence type="ECO:0000313" key="5">
    <source>
        <dbReference type="Proteomes" id="UP000824109"/>
    </source>
</evidence>
<dbReference type="PANTHER" id="PTHR42760:SF115">
    <property type="entry name" value="3-OXOACYL-[ACYL-CARRIER-PROTEIN] REDUCTASE FABG"/>
    <property type="match status" value="1"/>
</dbReference>
<sequence>MQHPFLKGKTAVITGGSGILCREFAYALAKQGMNVAVLGRTLSKLQEVADRIDELGGNGLAVTADVTDPEAVKAAKDEVNKVFGKVDILINGAGGNHPRGTTSKEFFEVGDIEDPGVHSFFDLRPEDFGYVFDLNIVGTVVPTQIFLTDMVGREGTCVINVASMSSYKAITRVSAYSAAKAAIVNFTEWLAVHFARSGVRVNAIAPGWFETTQNKTLLRNPDGSLSERSKKVIAHTPYGRFGKPEELTGTILFLADAEMSGFVTGATIPVDGGFEASAGV</sequence>
<gene>
    <name evidence="4" type="ORF">IAA61_10580</name>
</gene>
<dbReference type="EMBL" id="DVNB01000107">
    <property type="protein sequence ID" value="HIU58236.1"/>
    <property type="molecule type" value="Genomic_DNA"/>
</dbReference>
<dbReference type="Gene3D" id="3.40.50.720">
    <property type="entry name" value="NAD(P)-binding Rossmann-like Domain"/>
    <property type="match status" value="1"/>
</dbReference>
<dbReference type="PRINTS" id="PR00081">
    <property type="entry name" value="GDHRDH"/>
</dbReference>
<proteinExistence type="inferred from homology"/>
<evidence type="ECO:0000313" key="4">
    <source>
        <dbReference type="EMBL" id="HIU58236.1"/>
    </source>
</evidence>
<accession>A0A9D1SFH8</accession>
<dbReference type="InterPro" id="IPR002347">
    <property type="entry name" value="SDR_fam"/>
</dbReference>
<evidence type="ECO:0000256" key="3">
    <source>
        <dbReference type="RuleBase" id="RU000363"/>
    </source>
</evidence>
<dbReference type="PRINTS" id="PR00080">
    <property type="entry name" value="SDRFAMILY"/>
</dbReference>
<dbReference type="NCBIfam" id="NF006132">
    <property type="entry name" value="PRK08277.1"/>
    <property type="match status" value="1"/>
</dbReference>
<comment type="caution">
    <text evidence="4">The sequence shown here is derived from an EMBL/GenBank/DDBJ whole genome shotgun (WGS) entry which is preliminary data.</text>
</comment>
<dbReference type="Pfam" id="PF00106">
    <property type="entry name" value="adh_short"/>
    <property type="match status" value="1"/>
</dbReference>
<name>A0A9D1SFH8_9FIRM</name>
<dbReference type="Proteomes" id="UP000824109">
    <property type="component" value="Unassembled WGS sequence"/>
</dbReference>
<dbReference type="PROSITE" id="PS00061">
    <property type="entry name" value="ADH_SHORT"/>
    <property type="match status" value="1"/>
</dbReference>
<dbReference type="AlphaFoldDB" id="A0A9D1SFH8"/>
<dbReference type="InterPro" id="IPR036291">
    <property type="entry name" value="NAD(P)-bd_dom_sf"/>
</dbReference>
<dbReference type="GO" id="GO:0016616">
    <property type="term" value="F:oxidoreductase activity, acting on the CH-OH group of donors, NAD or NADP as acceptor"/>
    <property type="evidence" value="ECO:0007669"/>
    <property type="project" value="UniProtKB-ARBA"/>
</dbReference>
<organism evidence="4 5">
    <name type="scientific">Candidatus Ornithomonoglobus merdipullorum</name>
    <dbReference type="NCBI Taxonomy" id="2840895"/>
    <lineage>
        <taxon>Bacteria</taxon>
        <taxon>Bacillati</taxon>
        <taxon>Bacillota</taxon>
        <taxon>Clostridia</taxon>
        <taxon>Candidatus Ornithomonoglobus</taxon>
    </lineage>
</organism>
<keyword evidence="2" id="KW-0560">Oxidoreductase</keyword>
<evidence type="ECO:0000256" key="1">
    <source>
        <dbReference type="ARBA" id="ARBA00006484"/>
    </source>
</evidence>